<evidence type="ECO:0000313" key="1">
    <source>
        <dbReference type="EMBL" id="ELR68253.1"/>
    </source>
</evidence>
<organism evidence="1 2">
    <name type="scientific">Fulvivirga imtechensis AK7</name>
    <dbReference type="NCBI Taxonomy" id="1237149"/>
    <lineage>
        <taxon>Bacteria</taxon>
        <taxon>Pseudomonadati</taxon>
        <taxon>Bacteroidota</taxon>
        <taxon>Cytophagia</taxon>
        <taxon>Cytophagales</taxon>
        <taxon>Fulvivirgaceae</taxon>
        <taxon>Fulvivirga</taxon>
    </lineage>
</organism>
<accession>L8JJ56</accession>
<dbReference type="STRING" id="1237149.C900_00607"/>
<dbReference type="AlphaFoldDB" id="L8JJ56"/>
<dbReference type="Pfam" id="PF14054">
    <property type="entry name" value="DUF4249"/>
    <property type="match status" value="1"/>
</dbReference>
<gene>
    <name evidence="1" type="ORF">C900_00607</name>
</gene>
<reference evidence="1 2" key="1">
    <citation type="submission" date="2012-12" db="EMBL/GenBank/DDBJ databases">
        <title>Genome assembly of Fulvivirga imtechensis AK7.</title>
        <authorList>
            <person name="Nupur N."/>
            <person name="Khatri I."/>
            <person name="Kumar R."/>
            <person name="Subramanian S."/>
            <person name="Pinnaka A."/>
        </authorList>
    </citation>
    <scope>NUCLEOTIDE SEQUENCE [LARGE SCALE GENOMIC DNA]</scope>
    <source>
        <strain evidence="1 2">AK7</strain>
    </source>
</reference>
<proteinExistence type="predicted"/>
<name>L8JJ56_9BACT</name>
<dbReference type="eggNOG" id="ENOG5032VGS">
    <property type="taxonomic scope" value="Bacteria"/>
</dbReference>
<comment type="caution">
    <text evidence="1">The sequence shown here is derived from an EMBL/GenBank/DDBJ whole genome shotgun (WGS) entry which is preliminary data.</text>
</comment>
<evidence type="ECO:0008006" key="3">
    <source>
        <dbReference type="Google" id="ProtNLM"/>
    </source>
</evidence>
<evidence type="ECO:0000313" key="2">
    <source>
        <dbReference type="Proteomes" id="UP000011135"/>
    </source>
</evidence>
<sequence>MLGLLACEETVTLDTKQIDPQIVIEGLVTDETKSHYVRVTRSVGFYDFGRARGVADAVVTVSDNEGNVFNYVHNPGDMPESDGYYYAETPFAGEVGNTYTLTVIVGGETYTGSDVLQPVTAIDSLSVRIDEDEFEDPEDVGYYHEVLFYAKEPKDRKDYYLFKFYRNDSIILDQENDIYFANDEVLGENIDGIPIAGFYKNGDVARVEMYSITRQGYVYYNDLFNILNNDGGMFSPPPANPRTNLSNDALGFFQVSAMVSKSIVIE</sequence>
<keyword evidence="2" id="KW-1185">Reference proteome</keyword>
<dbReference type="Proteomes" id="UP000011135">
    <property type="component" value="Unassembled WGS sequence"/>
</dbReference>
<protein>
    <recommendedName>
        <fullName evidence="3">DUF4249 domain-containing protein</fullName>
    </recommendedName>
</protein>
<dbReference type="InterPro" id="IPR025345">
    <property type="entry name" value="DUF4249"/>
</dbReference>
<dbReference type="EMBL" id="AMZN01000128">
    <property type="protein sequence ID" value="ELR68253.1"/>
    <property type="molecule type" value="Genomic_DNA"/>
</dbReference>